<sequence>MMANIGIFIAGFVSFLLMIIAGAAPFVYRAIRQGVDW</sequence>
<evidence type="ECO:0000313" key="2">
    <source>
        <dbReference type="EMBL" id="CCW20148.1"/>
    </source>
</evidence>
<name>N1MY19_9SPHN</name>
<keyword evidence="1" id="KW-1133">Transmembrane helix</keyword>
<keyword evidence="3" id="KW-1185">Reference proteome</keyword>
<feature type="transmembrane region" description="Helical" evidence="1">
    <location>
        <begin position="6"/>
        <end position="28"/>
    </location>
</feature>
<comment type="caution">
    <text evidence="2">The sequence shown here is derived from an EMBL/GenBank/DDBJ whole genome shotgun (WGS) entry which is preliminary data.</text>
</comment>
<dbReference type="AlphaFoldDB" id="N1MY19"/>
<gene>
    <name evidence="2" type="ORF">EBBID32_45190</name>
</gene>
<evidence type="ECO:0000256" key="1">
    <source>
        <dbReference type="SAM" id="Phobius"/>
    </source>
</evidence>
<proteinExistence type="predicted"/>
<dbReference type="EMBL" id="CAVK010000250">
    <property type="protein sequence ID" value="CCW20148.1"/>
    <property type="molecule type" value="Genomic_DNA"/>
</dbReference>
<evidence type="ECO:0000313" key="3">
    <source>
        <dbReference type="Proteomes" id="UP000013201"/>
    </source>
</evidence>
<reference evidence="3" key="2">
    <citation type="submission" date="2013-04" db="EMBL/GenBank/DDBJ databases">
        <title>Bisphenol A degrading Sphingobium sp. strain BiD32.</title>
        <authorList>
            <person name="Nielsen J.L."/>
            <person name="Zhou N.A."/>
            <person name="Kjeldal H."/>
        </authorList>
    </citation>
    <scope>NUCLEOTIDE SEQUENCE [LARGE SCALE GENOMIC DNA]</scope>
    <source>
        <strain evidence="3">BiD32</strain>
    </source>
</reference>
<keyword evidence="1" id="KW-0472">Membrane</keyword>
<keyword evidence="1" id="KW-0812">Transmembrane</keyword>
<accession>N1MY19</accession>
<reference evidence="2 3" key="1">
    <citation type="submission" date="2013-03" db="EMBL/GenBank/DDBJ databases">
        <authorList>
            <person name="Le V."/>
        </authorList>
    </citation>
    <scope>NUCLEOTIDE SEQUENCE [LARGE SCALE GENOMIC DNA]</scope>
    <source>
        <strain evidence="2 3">BiD32</strain>
    </source>
</reference>
<organism evidence="2 3">
    <name type="scientific">Sphingobium indicum BiD32</name>
    <dbReference type="NCBI Taxonomy" id="1301087"/>
    <lineage>
        <taxon>Bacteria</taxon>
        <taxon>Pseudomonadati</taxon>
        <taxon>Pseudomonadota</taxon>
        <taxon>Alphaproteobacteria</taxon>
        <taxon>Sphingomonadales</taxon>
        <taxon>Sphingomonadaceae</taxon>
        <taxon>Sphingobium</taxon>
    </lineage>
</organism>
<protein>
    <submittedName>
        <fullName evidence="2">Uncharacterized protein</fullName>
    </submittedName>
</protein>
<dbReference type="Proteomes" id="UP000013201">
    <property type="component" value="Unassembled WGS sequence"/>
</dbReference>